<dbReference type="PROSITE" id="PS50164">
    <property type="entry name" value="GIY_YIG"/>
    <property type="match status" value="1"/>
</dbReference>
<dbReference type="AlphaFoldDB" id="A0A2H0DYL9"/>
<dbReference type="Pfam" id="PF01541">
    <property type="entry name" value="GIY-YIG"/>
    <property type="match status" value="1"/>
</dbReference>
<evidence type="ECO:0000256" key="2">
    <source>
        <dbReference type="SAM" id="MobiDB-lite"/>
    </source>
</evidence>
<gene>
    <name evidence="4" type="ORF">COW82_00585</name>
</gene>
<accession>A0A2H0DYL9</accession>
<dbReference type="InterPro" id="IPR050190">
    <property type="entry name" value="UPF0213_domain"/>
</dbReference>
<dbReference type="Gene3D" id="3.40.1440.10">
    <property type="entry name" value="GIY-YIG endonuclease"/>
    <property type="match status" value="1"/>
</dbReference>
<evidence type="ECO:0000313" key="5">
    <source>
        <dbReference type="Proteomes" id="UP000231276"/>
    </source>
</evidence>
<evidence type="ECO:0000256" key="1">
    <source>
        <dbReference type="ARBA" id="ARBA00007435"/>
    </source>
</evidence>
<organism evidence="4 5">
    <name type="scientific">Candidatus Campbellbacteria bacterium CG22_combo_CG10-13_8_21_14_all_43_18</name>
    <dbReference type="NCBI Taxonomy" id="1974530"/>
    <lineage>
        <taxon>Bacteria</taxon>
        <taxon>Candidatus Campbelliibacteriota</taxon>
    </lineage>
</organism>
<evidence type="ECO:0000313" key="4">
    <source>
        <dbReference type="EMBL" id="PIP86690.1"/>
    </source>
</evidence>
<reference evidence="4 5" key="1">
    <citation type="submission" date="2017-09" db="EMBL/GenBank/DDBJ databases">
        <title>Depth-based differentiation of microbial function through sediment-hosted aquifers and enrichment of novel symbionts in the deep terrestrial subsurface.</title>
        <authorList>
            <person name="Probst A.J."/>
            <person name="Ladd B."/>
            <person name="Jarett J.K."/>
            <person name="Geller-Mcgrath D.E."/>
            <person name="Sieber C.M."/>
            <person name="Emerson J.B."/>
            <person name="Anantharaman K."/>
            <person name="Thomas B.C."/>
            <person name="Malmstrom R."/>
            <person name="Stieglmeier M."/>
            <person name="Klingl A."/>
            <person name="Woyke T."/>
            <person name="Ryan C.M."/>
            <person name="Banfield J.F."/>
        </authorList>
    </citation>
    <scope>NUCLEOTIDE SEQUENCE [LARGE SCALE GENOMIC DNA]</scope>
    <source>
        <strain evidence="4">CG22_combo_CG10-13_8_21_14_all_43_18</strain>
    </source>
</reference>
<comment type="caution">
    <text evidence="4">The sequence shown here is derived from an EMBL/GenBank/DDBJ whole genome shotgun (WGS) entry which is preliminary data.</text>
</comment>
<feature type="compositionally biased region" description="Basic residues" evidence="2">
    <location>
        <begin position="64"/>
        <end position="86"/>
    </location>
</feature>
<sequence>MYYVYVLKRAESSSEIYIGYTSDLKRRFHEHQKKNKSFTGERGRWKLIYHESYLSEEDAQRREKMLKKHGSSKHHLKSKIKKSLES</sequence>
<dbReference type="Proteomes" id="UP000231276">
    <property type="component" value="Unassembled WGS sequence"/>
</dbReference>
<feature type="region of interest" description="Disordered" evidence="2">
    <location>
        <begin position="60"/>
        <end position="86"/>
    </location>
</feature>
<dbReference type="SUPFAM" id="SSF82771">
    <property type="entry name" value="GIY-YIG endonuclease"/>
    <property type="match status" value="1"/>
</dbReference>
<proteinExistence type="inferred from homology"/>
<protein>
    <recommendedName>
        <fullName evidence="3">GIY-YIG domain-containing protein</fullName>
    </recommendedName>
</protein>
<dbReference type="PANTHER" id="PTHR34477">
    <property type="entry name" value="UPF0213 PROTEIN YHBQ"/>
    <property type="match status" value="1"/>
</dbReference>
<comment type="similarity">
    <text evidence="1">Belongs to the UPF0213 family.</text>
</comment>
<dbReference type="PANTHER" id="PTHR34477:SF1">
    <property type="entry name" value="UPF0213 PROTEIN YHBQ"/>
    <property type="match status" value="1"/>
</dbReference>
<evidence type="ECO:0000259" key="3">
    <source>
        <dbReference type="PROSITE" id="PS50164"/>
    </source>
</evidence>
<dbReference type="EMBL" id="PCTS01000009">
    <property type="protein sequence ID" value="PIP86690.1"/>
    <property type="molecule type" value="Genomic_DNA"/>
</dbReference>
<dbReference type="InterPro" id="IPR000305">
    <property type="entry name" value="GIY-YIG_endonuc"/>
</dbReference>
<dbReference type="InterPro" id="IPR035901">
    <property type="entry name" value="GIY-YIG_endonuc_sf"/>
</dbReference>
<name>A0A2H0DYL9_9BACT</name>
<feature type="domain" description="GIY-YIG" evidence="3">
    <location>
        <begin position="1"/>
        <end position="77"/>
    </location>
</feature>